<evidence type="ECO:0000256" key="8">
    <source>
        <dbReference type="ARBA" id="ARBA00048543"/>
    </source>
</evidence>
<feature type="binding site" evidence="9">
    <location>
        <position position="126"/>
    </location>
    <ligand>
        <name>1-deoxy-D-xylulose 5-phosphate</name>
        <dbReference type="ChEBI" id="CHEBI:57792"/>
    </ligand>
</feature>
<evidence type="ECO:0000313" key="14">
    <source>
        <dbReference type="Proteomes" id="UP000177583"/>
    </source>
</evidence>
<evidence type="ECO:0000259" key="12">
    <source>
        <dbReference type="Pfam" id="PF13288"/>
    </source>
</evidence>
<feature type="binding site" evidence="9">
    <location>
        <position position="222"/>
    </location>
    <ligand>
        <name>1-deoxy-D-xylulose 5-phosphate</name>
        <dbReference type="ChEBI" id="CHEBI:57792"/>
    </ligand>
</feature>
<dbReference type="EC" id="1.1.1.267" evidence="9"/>
<dbReference type="Pfam" id="PF08436">
    <property type="entry name" value="DXP_redisom_C"/>
    <property type="match status" value="1"/>
</dbReference>
<dbReference type="PANTHER" id="PTHR30525:SF0">
    <property type="entry name" value="1-DEOXY-D-XYLULOSE 5-PHOSPHATE REDUCTOISOMERASE, CHLOROPLASTIC"/>
    <property type="match status" value="1"/>
</dbReference>
<organism evidence="13 14">
    <name type="scientific">Candidatus Lambdaproteobacteria bacterium RIFOXYD2_FULL_56_26</name>
    <dbReference type="NCBI Taxonomy" id="1817773"/>
    <lineage>
        <taxon>Bacteria</taxon>
        <taxon>Pseudomonadati</taxon>
        <taxon>Pseudomonadota</taxon>
        <taxon>Candidatus Lambdaproteobacteria</taxon>
    </lineage>
</organism>
<dbReference type="Gene3D" id="1.10.1740.10">
    <property type="match status" value="1"/>
</dbReference>
<feature type="binding site" evidence="9">
    <location>
        <position position="151"/>
    </location>
    <ligand>
        <name>Mn(2+)</name>
        <dbReference type="ChEBI" id="CHEBI:29035"/>
    </ligand>
</feature>
<feature type="binding site" evidence="9">
    <location>
        <position position="127"/>
    </location>
    <ligand>
        <name>NADPH</name>
        <dbReference type="ChEBI" id="CHEBI:57783"/>
    </ligand>
</feature>
<comment type="cofactor">
    <cofactor evidence="9">
        <name>Mg(2+)</name>
        <dbReference type="ChEBI" id="CHEBI:18420"/>
    </cofactor>
    <cofactor evidence="9">
        <name>Mn(2+)</name>
        <dbReference type="ChEBI" id="CHEBI:29035"/>
    </cofactor>
</comment>
<dbReference type="GO" id="GO:0070402">
    <property type="term" value="F:NADPH binding"/>
    <property type="evidence" value="ECO:0007669"/>
    <property type="project" value="InterPro"/>
</dbReference>
<evidence type="ECO:0000256" key="2">
    <source>
        <dbReference type="ARBA" id="ARBA00006825"/>
    </source>
</evidence>
<feature type="binding site" evidence="9">
    <location>
        <position position="177"/>
    </location>
    <ligand>
        <name>1-deoxy-D-xylulose 5-phosphate</name>
        <dbReference type="ChEBI" id="CHEBI:57792"/>
    </ligand>
</feature>
<dbReference type="GO" id="GO:0051484">
    <property type="term" value="P:isopentenyl diphosphate biosynthetic process, methylerythritol 4-phosphate pathway involved in terpenoid biosynthetic process"/>
    <property type="evidence" value="ECO:0007669"/>
    <property type="project" value="TreeGrafter"/>
</dbReference>
<feature type="domain" description="1-deoxy-D-xylulose 5-phosphate reductoisomerase N-terminal" evidence="10">
    <location>
        <begin position="7"/>
        <end position="133"/>
    </location>
</feature>
<protein>
    <recommendedName>
        <fullName evidence="9">1-deoxy-D-xylulose 5-phosphate reductoisomerase</fullName>
        <shortName evidence="9">DXP reductoisomerase</shortName>
        <ecNumber evidence="9">1.1.1.267</ecNumber>
    </recommendedName>
    <alternativeName>
        <fullName evidence="9">1-deoxyxylulose-5-phosphate reductoisomerase</fullName>
    </alternativeName>
    <alternativeName>
        <fullName evidence="9">2-C-methyl-D-erythritol 4-phosphate synthase</fullName>
    </alternativeName>
</protein>
<evidence type="ECO:0000256" key="5">
    <source>
        <dbReference type="ARBA" id="ARBA00023002"/>
    </source>
</evidence>
<dbReference type="EMBL" id="MFNF01000040">
    <property type="protein sequence ID" value="OGH01032.1"/>
    <property type="molecule type" value="Genomic_DNA"/>
</dbReference>
<feature type="binding site" evidence="9">
    <location>
        <position position="213"/>
    </location>
    <ligand>
        <name>1-deoxy-D-xylulose 5-phosphate</name>
        <dbReference type="ChEBI" id="CHEBI:57792"/>
    </ligand>
</feature>
<dbReference type="GO" id="GO:0030145">
    <property type="term" value="F:manganese ion binding"/>
    <property type="evidence" value="ECO:0007669"/>
    <property type="project" value="TreeGrafter"/>
</dbReference>
<dbReference type="UniPathway" id="UPA00056">
    <property type="reaction ID" value="UER00092"/>
</dbReference>
<name>A0A1F6GSB4_9PROT</name>
<dbReference type="InterPro" id="IPR003821">
    <property type="entry name" value="DXP_reductoisomerase"/>
</dbReference>
<evidence type="ECO:0000256" key="7">
    <source>
        <dbReference type="ARBA" id="ARBA00023229"/>
    </source>
</evidence>
<accession>A0A1F6GSB4</accession>
<feature type="binding site" evidence="9">
    <location>
        <position position="153"/>
    </location>
    <ligand>
        <name>Mn(2+)</name>
        <dbReference type="ChEBI" id="CHEBI:29035"/>
    </ligand>
</feature>
<evidence type="ECO:0000259" key="11">
    <source>
        <dbReference type="Pfam" id="PF08436"/>
    </source>
</evidence>
<keyword evidence="6 9" id="KW-0464">Manganese</keyword>
<comment type="pathway">
    <text evidence="1 9">Isoprenoid biosynthesis; isopentenyl diphosphate biosynthesis via DXP pathway; isopentenyl diphosphate from 1-deoxy-D-xylulose 5-phosphate: step 1/6.</text>
</comment>
<dbReference type="HAMAP" id="MF_00183">
    <property type="entry name" value="DXP_reductoisom"/>
    <property type="match status" value="1"/>
</dbReference>
<dbReference type="InterPro" id="IPR036169">
    <property type="entry name" value="DXPR_C_sf"/>
</dbReference>
<dbReference type="InterPro" id="IPR013512">
    <property type="entry name" value="DXP_reductoisomerase_N"/>
</dbReference>
<feature type="binding site" evidence="9">
    <location>
        <position position="152"/>
    </location>
    <ligand>
        <name>1-deoxy-D-xylulose 5-phosphate</name>
        <dbReference type="ChEBI" id="CHEBI:57792"/>
    </ligand>
</feature>
<keyword evidence="4 9" id="KW-0521">NADP</keyword>
<keyword evidence="13" id="KW-0413">Isomerase</keyword>
<dbReference type="PANTHER" id="PTHR30525">
    <property type="entry name" value="1-DEOXY-D-XYLULOSE 5-PHOSPHATE REDUCTOISOMERASE"/>
    <property type="match status" value="1"/>
</dbReference>
<feature type="binding site" evidence="9">
    <location>
        <position position="219"/>
    </location>
    <ligand>
        <name>1-deoxy-D-xylulose 5-phosphate</name>
        <dbReference type="ChEBI" id="CHEBI:57792"/>
    </ligand>
</feature>
<feature type="binding site" evidence="9">
    <location>
        <position position="125"/>
    </location>
    <ligand>
        <name>NADPH</name>
        <dbReference type="ChEBI" id="CHEBI:57783"/>
    </ligand>
</feature>
<comment type="function">
    <text evidence="9">Catalyzes the NADPH-dependent rearrangement and reduction of 1-deoxy-D-xylulose-5-phosphate (DXP) to 2-C-methyl-D-erythritol 4-phosphate (MEP).</text>
</comment>
<gene>
    <name evidence="9" type="primary">dxr</name>
    <name evidence="13" type="ORF">A2557_00335</name>
</gene>
<sequence length="393" mass="42080">MVKPTRIVLLGSTGSIGRSTLKVVAENPDRLKVVGLGCKSSLELLVEQIRLFSPQVVAVDEGRGQELAERLGAGPKPVILEGMKGQVELAGWPGAEMLVAAMVGSAGIKPVLAGIEAKKQIALANKETIVLAGELIMAKAKENKVSLWPVDSEHNAIHQSLAGSRREDLHSITLTASGGPFLHWPAQDFEKIRLADALNHPKWSMGKKISVDSATLMNKGLEVIEAKWLFGLEVDQIKVVVHPESILHSLVSFKDGSSIGQFGQPDMCVPIAYCLGQGLRLASGVRPLDFGALGRLTFEKPDLERFGCLKLAFEALRLGGGAPAALSGANEEVVADFLAEKIHFTEIPKRLAALMVQLSKAVADPKGPPFLRRIESLNDALAADAWGRQSILV</sequence>
<comment type="caution">
    <text evidence="13">The sequence shown here is derived from an EMBL/GenBank/DDBJ whole genome shotgun (WGS) entry which is preliminary data.</text>
</comment>
<feature type="binding site" evidence="9">
    <location>
        <position position="14"/>
    </location>
    <ligand>
        <name>NADPH</name>
        <dbReference type="ChEBI" id="CHEBI:57783"/>
    </ligand>
</feature>
<feature type="binding site" evidence="9">
    <location>
        <position position="206"/>
    </location>
    <ligand>
        <name>NADPH</name>
        <dbReference type="ChEBI" id="CHEBI:57783"/>
    </ligand>
</feature>
<keyword evidence="5 9" id="KW-0560">Oxidoreductase</keyword>
<dbReference type="InterPro" id="IPR013644">
    <property type="entry name" value="DXP_reductoisomerase_C"/>
</dbReference>
<dbReference type="Pfam" id="PF02670">
    <property type="entry name" value="DXP_reductoisom"/>
    <property type="match status" value="1"/>
</dbReference>
<dbReference type="InterPro" id="IPR026877">
    <property type="entry name" value="DXPR_C"/>
</dbReference>
<dbReference type="Proteomes" id="UP000177583">
    <property type="component" value="Unassembled WGS sequence"/>
</dbReference>
<feature type="binding site" evidence="9">
    <location>
        <position position="222"/>
    </location>
    <ligand>
        <name>Mn(2+)</name>
        <dbReference type="ChEBI" id="CHEBI:29035"/>
    </ligand>
</feature>
<dbReference type="SUPFAM" id="SSF51735">
    <property type="entry name" value="NAD(P)-binding Rossmann-fold domains"/>
    <property type="match status" value="1"/>
</dbReference>
<evidence type="ECO:0000256" key="3">
    <source>
        <dbReference type="ARBA" id="ARBA00022723"/>
    </source>
</evidence>
<comment type="caution">
    <text evidence="9">Lacks conserved residue(s) required for the propagation of feature annotation.</text>
</comment>
<keyword evidence="3 9" id="KW-0479">Metal-binding</keyword>
<evidence type="ECO:0000313" key="13">
    <source>
        <dbReference type="EMBL" id="OGH01032.1"/>
    </source>
</evidence>
<dbReference type="GO" id="GO:0016853">
    <property type="term" value="F:isomerase activity"/>
    <property type="evidence" value="ECO:0007669"/>
    <property type="project" value="UniProtKB-KW"/>
</dbReference>
<evidence type="ECO:0000256" key="9">
    <source>
        <dbReference type="HAMAP-Rule" id="MF_00183"/>
    </source>
</evidence>
<feature type="binding site" evidence="9">
    <location>
        <position position="15"/>
    </location>
    <ligand>
        <name>NADPH</name>
        <dbReference type="ChEBI" id="CHEBI:57783"/>
    </ligand>
</feature>
<evidence type="ECO:0000256" key="4">
    <source>
        <dbReference type="ARBA" id="ARBA00022857"/>
    </source>
</evidence>
<reference evidence="13 14" key="1">
    <citation type="journal article" date="2016" name="Nat. Commun.">
        <title>Thousands of microbial genomes shed light on interconnected biogeochemical processes in an aquifer system.</title>
        <authorList>
            <person name="Anantharaman K."/>
            <person name="Brown C.T."/>
            <person name="Hug L.A."/>
            <person name="Sharon I."/>
            <person name="Castelle C.J."/>
            <person name="Probst A.J."/>
            <person name="Thomas B.C."/>
            <person name="Singh A."/>
            <person name="Wilkins M.J."/>
            <person name="Karaoz U."/>
            <person name="Brodie E.L."/>
            <person name="Williams K.H."/>
            <person name="Hubbard S.S."/>
            <person name="Banfield J.F."/>
        </authorList>
    </citation>
    <scope>NUCLEOTIDE SEQUENCE [LARGE SCALE GENOMIC DNA]</scope>
</reference>
<dbReference type="PIRSF" id="PIRSF006205">
    <property type="entry name" value="Dxp_reductismrs"/>
    <property type="match status" value="1"/>
</dbReference>
<evidence type="ECO:0000259" key="10">
    <source>
        <dbReference type="Pfam" id="PF02670"/>
    </source>
</evidence>
<feature type="binding site" evidence="9">
    <location>
        <position position="13"/>
    </location>
    <ligand>
        <name>NADPH</name>
        <dbReference type="ChEBI" id="CHEBI:57783"/>
    </ligand>
</feature>
<evidence type="ECO:0000256" key="1">
    <source>
        <dbReference type="ARBA" id="ARBA00005094"/>
    </source>
</evidence>
<evidence type="ECO:0000256" key="6">
    <source>
        <dbReference type="ARBA" id="ARBA00023211"/>
    </source>
</evidence>
<dbReference type="InterPro" id="IPR036291">
    <property type="entry name" value="NAD(P)-bd_dom_sf"/>
</dbReference>
<dbReference type="Pfam" id="PF13288">
    <property type="entry name" value="DXPR_C"/>
    <property type="match status" value="1"/>
</dbReference>
<proteinExistence type="inferred from homology"/>
<comment type="similarity">
    <text evidence="2 9">Belongs to the DXR family.</text>
</comment>
<feature type="domain" description="1-deoxy-D-xylulose 5-phosphate reductoisomerase C-terminal" evidence="11">
    <location>
        <begin position="147"/>
        <end position="230"/>
    </location>
</feature>
<keyword evidence="7 9" id="KW-0414">Isoprene biosynthesis</keyword>
<dbReference type="SUPFAM" id="SSF55347">
    <property type="entry name" value="Glyceraldehyde-3-phosphate dehydrogenase-like, C-terminal domain"/>
    <property type="match status" value="1"/>
</dbReference>
<feature type="binding site" evidence="9">
    <location>
        <position position="153"/>
    </location>
    <ligand>
        <name>1-deoxy-D-xylulose 5-phosphate</name>
        <dbReference type="ChEBI" id="CHEBI:57792"/>
    </ligand>
</feature>
<dbReference type="AlphaFoldDB" id="A0A1F6GSB4"/>
<feature type="binding site" evidence="9">
    <location>
        <position position="200"/>
    </location>
    <ligand>
        <name>1-deoxy-D-xylulose 5-phosphate</name>
        <dbReference type="ChEBI" id="CHEBI:57792"/>
    </ligand>
</feature>
<dbReference type="FunFam" id="3.40.50.720:FF:000045">
    <property type="entry name" value="1-deoxy-D-xylulose 5-phosphate reductoisomerase"/>
    <property type="match status" value="1"/>
</dbReference>
<dbReference type="SUPFAM" id="SSF69055">
    <property type="entry name" value="1-deoxy-D-xylulose-5-phosphate reductoisomerase, C-terminal domain"/>
    <property type="match status" value="1"/>
</dbReference>
<dbReference type="NCBIfam" id="TIGR00243">
    <property type="entry name" value="Dxr"/>
    <property type="match status" value="1"/>
</dbReference>
<feature type="binding site" evidence="9">
    <location>
        <position position="218"/>
    </location>
    <ligand>
        <name>1-deoxy-D-xylulose 5-phosphate</name>
        <dbReference type="ChEBI" id="CHEBI:57792"/>
    </ligand>
</feature>
<dbReference type="Gene3D" id="3.40.50.720">
    <property type="entry name" value="NAD(P)-binding Rossmann-like Domain"/>
    <property type="match status" value="1"/>
</dbReference>
<comment type="catalytic activity">
    <reaction evidence="8">
        <text>2-C-methyl-D-erythritol 4-phosphate + NADP(+) = 1-deoxy-D-xylulose 5-phosphate + NADPH + H(+)</text>
        <dbReference type="Rhea" id="RHEA:13717"/>
        <dbReference type="ChEBI" id="CHEBI:15378"/>
        <dbReference type="ChEBI" id="CHEBI:57783"/>
        <dbReference type="ChEBI" id="CHEBI:57792"/>
        <dbReference type="ChEBI" id="CHEBI:58262"/>
        <dbReference type="ChEBI" id="CHEBI:58349"/>
        <dbReference type="EC" id="1.1.1.267"/>
    </reaction>
    <physiologicalReaction direction="right-to-left" evidence="8">
        <dbReference type="Rhea" id="RHEA:13719"/>
    </physiologicalReaction>
</comment>
<feature type="domain" description="DXP reductoisomerase C-terminal" evidence="12">
    <location>
        <begin position="263"/>
        <end position="389"/>
    </location>
</feature>
<keyword evidence="9" id="KW-0460">Magnesium</keyword>
<feature type="binding site" evidence="9">
    <location>
        <position position="16"/>
    </location>
    <ligand>
        <name>NADPH</name>
        <dbReference type="ChEBI" id="CHEBI:57783"/>
    </ligand>
</feature>
<dbReference type="GO" id="GO:0030604">
    <property type="term" value="F:1-deoxy-D-xylulose-5-phosphate reductoisomerase activity"/>
    <property type="evidence" value="ECO:0007669"/>
    <property type="project" value="UniProtKB-UniRule"/>
</dbReference>